<protein>
    <submittedName>
        <fullName evidence="2">Uncharacterized protein</fullName>
    </submittedName>
</protein>
<accession>A0ABP0PYW6</accession>
<keyword evidence="4" id="KW-1185">Reference proteome</keyword>
<evidence type="ECO:0000313" key="2">
    <source>
        <dbReference type="EMBL" id="CAK9080119.1"/>
    </source>
</evidence>
<evidence type="ECO:0000256" key="1">
    <source>
        <dbReference type="SAM" id="MobiDB-lite"/>
    </source>
</evidence>
<evidence type="ECO:0000313" key="4">
    <source>
        <dbReference type="Proteomes" id="UP001642464"/>
    </source>
</evidence>
<sequence length="579" mass="62745">MSSATCGLLSNINAATVKICSYQVRVLQPEIEKYTYSAQAPKPLQDFRCYLVGSSPSDYMPAIVRGQAKAQAALQTFKDQSVWTLTTCCLDSKMTSQYISGPIKCCMHLAPPTKATPLDEEHAKTLATYMLPKYNVAASAAIPADSVCFDLLGRVQSVSCRRSGGANREAATLTLIDRSSVDGDKVAAVEISLFQGADQDEKLIDQAEQFQDKVIIVIGVRSKYNASKTPPLALTSSYTSKLFLAPEGAAEVKAMAAMEMQNVETQKIAAHSNAGRDWEAETYLVTCNWLRRVEGPATDHLYQVNFATLDVPVGADSIRTKDGSRIWFSSQLRDITGSVTVWVSEEAALAINSDDNLSAQLFEEAWQQRDLRFLVANIQLTVGRAVAHDFGGYMGARAMNAVEACAPLPPGAKPLIPCKLSQIVMMGHQGLGAQYVDGSDAVCRFGGLIVCFVTGAARSKLTDLGSGEAITNYCKDLLGDDGDAVYTLQTFADETRQTDYQLDKHSALVYITGQSGDKSEKVYLVEGMQILEPPVVAKARETVPKRGKAAPKRKQSSITTPDSLTKSRRLQAWPSDPVS</sequence>
<proteinExistence type="predicted"/>
<evidence type="ECO:0000313" key="3">
    <source>
        <dbReference type="EMBL" id="CAK9080191.1"/>
    </source>
</evidence>
<name>A0ABP0PYW6_9DINO</name>
<feature type="compositionally biased region" description="Basic residues" evidence="1">
    <location>
        <begin position="545"/>
        <end position="555"/>
    </location>
</feature>
<comment type="caution">
    <text evidence="2">The sequence shown here is derived from an EMBL/GenBank/DDBJ whole genome shotgun (WGS) entry which is preliminary data.</text>
</comment>
<feature type="region of interest" description="Disordered" evidence="1">
    <location>
        <begin position="539"/>
        <end position="579"/>
    </location>
</feature>
<gene>
    <name evidence="2" type="ORF">SCF082_LOCUS38212</name>
    <name evidence="3" type="ORF">SCF082_LOCUS38244</name>
</gene>
<dbReference type="EMBL" id="CAXAMM010038696">
    <property type="protein sequence ID" value="CAK9080191.1"/>
    <property type="molecule type" value="Genomic_DNA"/>
</dbReference>
<dbReference type="EMBL" id="CAXAMM010038685">
    <property type="protein sequence ID" value="CAK9080119.1"/>
    <property type="molecule type" value="Genomic_DNA"/>
</dbReference>
<reference evidence="2 4" key="1">
    <citation type="submission" date="2024-02" db="EMBL/GenBank/DDBJ databases">
        <authorList>
            <person name="Chen Y."/>
            <person name="Shah S."/>
            <person name="Dougan E. K."/>
            <person name="Thang M."/>
            <person name="Chan C."/>
        </authorList>
    </citation>
    <scope>NUCLEOTIDE SEQUENCE [LARGE SCALE GENOMIC DNA]</scope>
</reference>
<dbReference type="Proteomes" id="UP001642464">
    <property type="component" value="Unassembled WGS sequence"/>
</dbReference>
<organism evidence="2 4">
    <name type="scientific">Durusdinium trenchii</name>
    <dbReference type="NCBI Taxonomy" id="1381693"/>
    <lineage>
        <taxon>Eukaryota</taxon>
        <taxon>Sar</taxon>
        <taxon>Alveolata</taxon>
        <taxon>Dinophyceae</taxon>
        <taxon>Suessiales</taxon>
        <taxon>Symbiodiniaceae</taxon>
        <taxon>Durusdinium</taxon>
    </lineage>
</organism>